<name>A0A9P1DGB1_9DINO</name>
<gene>
    <name evidence="2" type="ORF">C1SCF055_LOCUS35020</name>
</gene>
<feature type="region of interest" description="Disordered" evidence="1">
    <location>
        <begin position="15"/>
        <end position="52"/>
    </location>
</feature>
<dbReference type="AlphaFoldDB" id="A0A9P1DGB1"/>
<dbReference type="EMBL" id="CAMXCT020004591">
    <property type="protein sequence ID" value="CAL1163056.1"/>
    <property type="molecule type" value="Genomic_DNA"/>
</dbReference>
<accession>A0A9P1DGB1</accession>
<evidence type="ECO:0000256" key="1">
    <source>
        <dbReference type="SAM" id="MobiDB-lite"/>
    </source>
</evidence>
<feature type="compositionally biased region" description="Basic and acidic residues" evidence="1">
    <location>
        <begin position="19"/>
        <end position="31"/>
    </location>
</feature>
<reference evidence="2" key="1">
    <citation type="submission" date="2022-10" db="EMBL/GenBank/DDBJ databases">
        <authorList>
            <person name="Chen Y."/>
            <person name="Dougan E. K."/>
            <person name="Chan C."/>
            <person name="Rhodes N."/>
            <person name="Thang M."/>
        </authorList>
    </citation>
    <scope>NUCLEOTIDE SEQUENCE</scope>
</reference>
<protein>
    <submittedName>
        <fullName evidence="2">Uncharacterized protein</fullName>
    </submittedName>
</protein>
<keyword evidence="4" id="KW-1185">Reference proteome</keyword>
<evidence type="ECO:0000313" key="4">
    <source>
        <dbReference type="Proteomes" id="UP001152797"/>
    </source>
</evidence>
<feature type="region of interest" description="Disordered" evidence="1">
    <location>
        <begin position="273"/>
        <end position="309"/>
    </location>
</feature>
<dbReference type="EMBL" id="CAMXCT030004591">
    <property type="protein sequence ID" value="CAL4796993.1"/>
    <property type="molecule type" value="Genomic_DNA"/>
</dbReference>
<organism evidence="2">
    <name type="scientific">Cladocopium goreaui</name>
    <dbReference type="NCBI Taxonomy" id="2562237"/>
    <lineage>
        <taxon>Eukaryota</taxon>
        <taxon>Sar</taxon>
        <taxon>Alveolata</taxon>
        <taxon>Dinophyceae</taxon>
        <taxon>Suessiales</taxon>
        <taxon>Symbiodiniaceae</taxon>
        <taxon>Cladocopium</taxon>
    </lineage>
</organism>
<comment type="caution">
    <text evidence="2">The sequence shown here is derived from an EMBL/GenBank/DDBJ whole genome shotgun (WGS) entry which is preliminary data.</text>
</comment>
<reference evidence="3" key="2">
    <citation type="submission" date="2024-04" db="EMBL/GenBank/DDBJ databases">
        <authorList>
            <person name="Chen Y."/>
            <person name="Shah S."/>
            <person name="Dougan E. K."/>
            <person name="Thang M."/>
            <person name="Chan C."/>
        </authorList>
    </citation>
    <scope>NUCLEOTIDE SEQUENCE [LARGE SCALE GENOMIC DNA]</scope>
</reference>
<evidence type="ECO:0000313" key="3">
    <source>
        <dbReference type="EMBL" id="CAL1163056.1"/>
    </source>
</evidence>
<proteinExistence type="predicted"/>
<evidence type="ECO:0000313" key="2">
    <source>
        <dbReference type="EMBL" id="CAI4009681.1"/>
    </source>
</evidence>
<dbReference type="Proteomes" id="UP001152797">
    <property type="component" value="Unassembled WGS sequence"/>
</dbReference>
<dbReference type="OrthoDB" id="425621at2759"/>
<sequence length="309" mass="35149">MMEVVRTDVMRGAFGRVAGGDRKGRNERPEAESDDPPQMLSYDPEADFTSENGRKAPYKTMEEASGNHGLVEEILGFFVAPFSGHYSFMTWGRLWQDVWLSESPDPKDMVQVAERIDYVACRTGNRRRAVHTGCSIFYNSRSHTSNQLAHVGTKLTEAYGTKSGQGLEFRTPTEVSLPLEQGERRFFVKRQVLPEDWNWVTKYVPRDRQVVRLALINKKGRAYTATGLRIHKPDRWVAGNVQVALTKGDLSNLTAAQRELLADRKSWPETLGFERREMKPTSSQRGPRTVKITRYYSKSLGSPMESPKE</sequence>
<dbReference type="EMBL" id="CAMXCT010004591">
    <property type="protein sequence ID" value="CAI4009681.1"/>
    <property type="molecule type" value="Genomic_DNA"/>
</dbReference>